<organism evidence="2 3">
    <name type="scientific">Falsiroseomonas oleicola</name>
    <dbReference type="NCBI Taxonomy" id="2801474"/>
    <lineage>
        <taxon>Bacteria</taxon>
        <taxon>Pseudomonadati</taxon>
        <taxon>Pseudomonadota</taxon>
        <taxon>Alphaproteobacteria</taxon>
        <taxon>Acetobacterales</taxon>
        <taxon>Roseomonadaceae</taxon>
        <taxon>Falsiroseomonas</taxon>
    </lineage>
</organism>
<evidence type="ECO:0000256" key="1">
    <source>
        <dbReference type="SAM" id="MobiDB-lite"/>
    </source>
</evidence>
<keyword evidence="3" id="KW-1185">Reference proteome</keyword>
<comment type="caution">
    <text evidence="2">The sequence shown here is derived from an EMBL/GenBank/DDBJ whole genome shotgun (WGS) entry which is preliminary data.</text>
</comment>
<protein>
    <submittedName>
        <fullName evidence="2">Uncharacterized protein</fullName>
    </submittedName>
</protein>
<feature type="compositionally biased region" description="Polar residues" evidence="1">
    <location>
        <begin position="1"/>
        <end position="10"/>
    </location>
</feature>
<name>A0ABS6H4D2_9PROT</name>
<dbReference type="Proteomes" id="UP000689967">
    <property type="component" value="Unassembled WGS sequence"/>
</dbReference>
<evidence type="ECO:0000313" key="3">
    <source>
        <dbReference type="Proteomes" id="UP000689967"/>
    </source>
</evidence>
<dbReference type="EMBL" id="JAERQM010000002">
    <property type="protein sequence ID" value="MBU8543526.1"/>
    <property type="molecule type" value="Genomic_DNA"/>
</dbReference>
<feature type="region of interest" description="Disordered" evidence="1">
    <location>
        <begin position="1"/>
        <end position="25"/>
    </location>
</feature>
<reference evidence="2 3" key="1">
    <citation type="submission" date="2021-01" db="EMBL/GenBank/DDBJ databases">
        <title>Roseomonas sp. nov, a bacterium isolated from an oil production mixture in Yumen Oilfield.</title>
        <authorList>
            <person name="Wu D."/>
        </authorList>
    </citation>
    <scope>NUCLEOTIDE SEQUENCE [LARGE SCALE GENOMIC DNA]</scope>
    <source>
        <strain evidence="2 3">ROY-5-3</strain>
    </source>
</reference>
<gene>
    <name evidence="2" type="ORF">JJQ90_07405</name>
</gene>
<evidence type="ECO:0000313" key="2">
    <source>
        <dbReference type="EMBL" id="MBU8543526.1"/>
    </source>
</evidence>
<dbReference type="RefSeq" id="WP_216873997.1">
    <property type="nucleotide sequence ID" value="NZ_JAERQM010000002.1"/>
</dbReference>
<sequence length="359" mass="38205">MTATLSTADRTFSEPGLATGAPDTVHEPVLYGEAGTVPGGEAAEAGARISDYLADCAGLARAAFAEAPVDPAPPLDPVEAILGVLLRHEFNHQSRGRVAHLLPGLRQRLQAQVQRAAPIPFFMSYNGGYHATTRPDFSRPLGFEAGIAELLFLHMIARLKRRLAAVYPPGMVYHIVLNNGVADWVNDIPTARTEAYARALEGMAAALGAAGQVRLLVQSHLGDFAARMRQVPIAPAAEIDPATHHNIERFLGRPCTAAEARLRLARYAPAESAWWQELRGIVDAAGGIRLLQVASADFLSFRPFPGAATRAQTGQVGFRLQGGKPVPMLITTATFAGAGVVPVPVRWPLSLAWPDSAAA</sequence>
<proteinExistence type="predicted"/>
<accession>A0ABS6H4D2</accession>